<comment type="caution">
    <text evidence="2">The sequence shown here is derived from an EMBL/GenBank/DDBJ whole genome shotgun (WGS) entry which is preliminary data.</text>
</comment>
<keyword evidence="3" id="KW-1185">Reference proteome</keyword>
<evidence type="ECO:0000256" key="1">
    <source>
        <dbReference type="SAM" id="Phobius"/>
    </source>
</evidence>
<feature type="transmembrane region" description="Helical" evidence="1">
    <location>
        <begin position="21"/>
        <end position="40"/>
    </location>
</feature>
<dbReference type="EMBL" id="JAJUBB010000019">
    <property type="protein sequence ID" value="MDD1783488.1"/>
    <property type="molecule type" value="Genomic_DNA"/>
</dbReference>
<keyword evidence="1" id="KW-0812">Transmembrane</keyword>
<accession>A0ABT5QR79</accession>
<gene>
    <name evidence="2" type="ORF">LRP49_20140</name>
</gene>
<dbReference type="Proteomes" id="UP001149821">
    <property type="component" value="Unassembled WGS sequence"/>
</dbReference>
<dbReference type="RefSeq" id="WP_274144379.1">
    <property type="nucleotide sequence ID" value="NZ_JAJUBB010000019.1"/>
</dbReference>
<evidence type="ECO:0000313" key="3">
    <source>
        <dbReference type="Proteomes" id="UP001149821"/>
    </source>
</evidence>
<protein>
    <submittedName>
        <fullName evidence="2">Uncharacterized protein</fullName>
    </submittedName>
</protein>
<evidence type="ECO:0000313" key="2">
    <source>
        <dbReference type="EMBL" id="MDD1783488.1"/>
    </source>
</evidence>
<reference evidence="2" key="1">
    <citation type="submission" date="2021-12" db="EMBL/GenBank/DDBJ databases">
        <title>Enterovibrio ZSDZ35 sp. nov. and Enterovibrio ZSDZ42 sp. nov., isolated from coastal seawater in Qingdao.</title>
        <authorList>
            <person name="Zhang P."/>
        </authorList>
    </citation>
    <scope>NUCLEOTIDE SEQUENCE</scope>
    <source>
        <strain evidence="2">ZSDZ35</strain>
    </source>
</reference>
<proteinExistence type="predicted"/>
<organism evidence="2 3">
    <name type="scientific">Enterovibrio qingdaonensis</name>
    <dbReference type="NCBI Taxonomy" id="2899818"/>
    <lineage>
        <taxon>Bacteria</taxon>
        <taxon>Pseudomonadati</taxon>
        <taxon>Pseudomonadota</taxon>
        <taxon>Gammaproteobacteria</taxon>
        <taxon>Vibrionales</taxon>
        <taxon>Vibrionaceae</taxon>
        <taxon>Enterovibrio</taxon>
    </lineage>
</organism>
<keyword evidence="1" id="KW-0472">Membrane</keyword>
<sequence>MMRKKATEKKATSPITKLIATGMYITTLFVIVLFWVNNVMEHWLK</sequence>
<name>A0ABT5QR79_9GAMM</name>
<keyword evidence="1" id="KW-1133">Transmembrane helix</keyword>